<accession>A0ABR2Z7J2</accession>
<name>A0ABR2Z7J2_9AGAR</name>
<gene>
    <name evidence="1" type="ORF">AAF712_016167</name>
</gene>
<evidence type="ECO:0000313" key="2">
    <source>
        <dbReference type="Proteomes" id="UP001437256"/>
    </source>
</evidence>
<reference evidence="1 2" key="1">
    <citation type="submission" date="2024-05" db="EMBL/GenBank/DDBJ databases">
        <title>A draft genome resource for the thread blight pathogen Marasmius tenuissimus strain MS-2.</title>
        <authorList>
            <person name="Yulfo-Soto G.E."/>
            <person name="Baruah I.K."/>
            <person name="Amoako-Attah I."/>
            <person name="Bukari Y."/>
            <person name="Meinhardt L.W."/>
            <person name="Bailey B.A."/>
            <person name="Cohen S.P."/>
        </authorList>
    </citation>
    <scope>NUCLEOTIDE SEQUENCE [LARGE SCALE GENOMIC DNA]</scope>
    <source>
        <strain evidence="1 2">MS-2</strain>
    </source>
</reference>
<comment type="caution">
    <text evidence="1">The sequence shown here is derived from an EMBL/GenBank/DDBJ whole genome shotgun (WGS) entry which is preliminary data.</text>
</comment>
<dbReference type="EMBL" id="JBBXMP010000635">
    <property type="protein sequence ID" value="KAL0057199.1"/>
    <property type="molecule type" value="Genomic_DNA"/>
</dbReference>
<organism evidence="1 2">
    <name type="scientific">Marasmius tenuissimus</name>
    <dbReference type="NCBI Taxonomy" id="585030"/>
    <lineage>
        <taxon>Eukaryota</taxon>
        <taxon>Fungi</taxon>
        <taxon>Dikarya</taxon>
        <taxon>Basidiomycota</taxon>
        <taxon>Agaricomycotina</taxon>
        <taxon>Agaricomycetes</taxon>
        <taxon>Agaricomycetidae</taxon>
        <taxon>Agaricales</taxon>
        <taxon>Marasmiineae</taxon>
        <taxon>Marasmiaceae</taxon>
        <taxon>Marasmius</taxon>
    </lineage>
</organism>
<proteinExistence type="predicted"/>
<sequence length="238" mass="27344">MEDYYAHVNPPDDPPKDMEKVKSKLGGAHFSIGSKLPSTTFKEFAHAHSPPGGETEFRIGLGDFLSKALQAHGIELPGRRWIHYKADDEIVPFQFLKINYESKETWQLATDYLRCNPNFYNSPRYDFVIFYTAASPVFAQLKYLLVTEVGGEKYPIAYVQSYKVISMGRRTQSDRHFGILRVQKEKLEFISVHSIIWGALVAHSLLEDSDERLVVDTVDYDMFLRVRSHWPGYTDITA</sequence>
<evidence type="ECO:0000313" key="1">
    <source>
        <dbReference type="EMBL" id="KAL0057199.1"/>
    </source>
</evidence>
<dbReference type="Proteomes" id="UP001437256">
    <property type="component" value="Unassembled WGS sequence"/>
</dbReference>
<protein>
    <submittedName>
        <fullName evidence="1">Uncharacterized protein</fullName>
    </submittedName>
</protein>
<keyword evidence="2" id="KW-1185">Reference proteome</keyword>